<dbReference type="InterPro" id="IPR036259">
    <property type="entry name" value="MFS_trans_sf"/>
</dbReference>
<dbReference type="PANTHER" id="PTHR43266">
    <property type="entry name" value="MACROLIDE-EFFLUX PROTEIN"/>
    <property type="match status" value="1"/>
</dbReference>
<dbReference type="Pfam" id="PF07690">
    <property type="entry name" value="MFS_1"/>
    <property type="match status" value="1"/>
</dbReference>
<reference evidence="8" key="1">
    <citation type="submission" date="2016-10" db="EMBL/GenBank/DDBJ databases">
        <title>Sequence of Gallionella enrichment culture.</title>
        <authorList>
            <person name="Poehlein A."/>
            <person name="Muehling M."/>
            <person name="Daniel R."/>
        </authorList>
    </citation>
    <scope>NUCLEOTIDE SEQUENCE</scope>
</reference>
<evidence type="ECO:0000256" key="2">
    <source>
        <dbReference type="ARBA" id="ARBA00022448"/>
    </source>
</evidence>
<feature type="transmembrane region" description="Helical" evidence="7">
    <location>
        <begin position="50"/>
        <end position="71"/>
    </location>
</feature>
<dbReference type="GO" id="GO:0005886">
    <property type="term" value="C:plasma membrane"/>
    <property type="evidence" value="ECO:0007669"/>
    <property type="project" value="UniProtKB-SubCell"/>
</dbReference>
<evidence type="ECO:0000313" key="8">
    <source>
        <dbReference type="EMBL" id="OIR01544.1"/>
    </source>
</evidence>
<sequence length="419" mass="44784">MISRRNYPLLLASQFLSAFGDNAILAVIVGQLTYLQRSGAISEAQLRSTNTLYTSLLFIPYVLLAPFAGYFNDRFSKVKGLIGGNLLKVLGTLLCIQGIRHGFGWQGAGYLVVGIGACLYSPGKYGILPEILPSERLVKANGTVELLTLVAILTGAIGGSVLADVFKDRVMLSFLIVATIYMGALLLNLVMTPTRSMPEVRFAASTGAFLSHVRDLFTTGRLGKLLIGTAMFWVCGATMKINFQPWGLDVLHLPDNTQIALLGLWLSVGVMIGSVLAGQLHRVGDLSKTRLYGFLLAGFLALLFWVHPDGFWTSHAIHTDRAVLYPFVIALLVATGVVAGLFLIPLNAALQAESDPDKLGKTIAAQNLTDNLGMCLAGAYVFGAVRVGLTSSGVFLALGAAVALGCIWMSFNRPAGDRS</sequence>
<feature type="transmembrane region" description="Helical" evidence="7">
    <location>
        <begin position="327"/>
        <end position="350"/>
    </location>
</feature>
<evidence type="ECO:0000256" key="6">
    <source>
        <dbReference type="ARBA" id="ARBA00023136"/>
    </source>
</evidence>
<feature type="transmembrane region" description="Helical" evidence="7">
    <location>
        <begin position="259"/>
        <end position="277"/>
    </location>
</feature>
<name>A0A1J5SBX7_9ZZZZ</name>
<proteinExistence type="predicted"/>
<dbReference type="PANTHER" id="PTHR43266:SF2">
    <property type="entry name" value="MAJOR FACILITATOR SUPERFAMILY (MFS) PROFILE DOMAIN-CONTAINING PROTEIN"/>
    <property type="match status" value="1"/>
</dbReference>
<dbReference type="AlphaFoldDB" id="A0A1J5SBX7"/>
<keyword evidence="5 7" id="KW-1133">Transmembrane helix</keyword>
<keyword evidence="6 7" id="KW-0472">Membrane</keyword>
<protein>
    <submittedName>
        <fullName evidence="8">Lysophospholipid transporter LplT</fullName>
    </submittedName>
</protein>
<evidence type="ECO:0000256" key="3">
    <source>
        <dbReference type="ARBA" id="ARBA00022475"/>
    </source>
</evidence>
<gene>
    <name evidence="8" type="primary">lplT_8</name>
    <name evidence="8" type="ORF">GALL_164460</name>
</gene>
<evidence type="ECO:0000256" key="1">
    <source>
        <dbReference type="ARBA" id="ARBA00004651"/>
    </source>
</evidence>
<keyword evidence="4 7" id="KW-0812">Transmembrane</keyword>
<organism evidence="8">
    <name type="scientific">mine drainage metagenome</name>
    <dbReference type="NCBI Taxonomy" id="410659"/>
    <lineage>
        <taxon>unclassified sequences</taxon>
        <taxon>metagenomes</taxon>
        <taxon>ecological metagenomes</taxon>
    </lineage>
</organism>
<feature type="transmembrane region" description="Helical" evidence="7">
    <location>
        <begin position="144"/>
        <end position="163"/>
    </location>
</feature>
<feature type="transmembrane region" description="Helical" evidence="7">
    <location>
        <begin position="105"/>
        <end position="123"/>
    </location>
</feature>
<accession>A0A1J5SBX7</accession>
<keyword evidence="2" id="KW-0813">Transport</keyword>
<feature type="transmembrane region" description="Helical" evidence="7">
    <location>
        <begin position="222"/>
        <end position="239"/>
    </location>
</feature>
<comment type="caution">
    <text evidence="8">The sequence shown here is derived from an EMBL/GenBank/DDBJ whole genome shotgun (WGS) entry which is preliminary data.</text>
</comment>
<evidence type="ECO:0000256" key="7">
    <source>
        <dbReference type="SAM" id="Phobius"/>
    </source>
</evidence>
<comment type="subcellular location">
    <subcellularLocation>
        <location evidence="1">Cell membrane</location>
        <topology evidence="1">Multi-pass membrane protein</topology>
    </subcellularLocation>
</comment>
<feature type="transmembrane region" description="Helical" evidence="7">
    <location>
        <begin position="289"/>
        <end position="307"/>
    </location>
</feature>
<evidence type="ECO:0000256" key="5">
    <source>
        <dbReference type="ARBA" id="ARBA00022989"/>
    </source>
</evidence>
<dbReference type="Gene3D" id="1.20.1250.20">
    <property type="entry name" value="MFS general substrate transporter like domains"/>
    <property type="match status" value="1"/>
</dbReference>
<feature type="transmembrane region" description="Helical" evidence="7">
    <location>
        <begin position="394"/>
        <end position="411"/>
    </location>
</feature>
<evidence type="ECO:0000256" key="4">
    <source>
        <dbReference type="ARBA" id="ARBA00022692"/>
    </source>
</evidence>
<dbReference type="GO" id="GO:0022857">
    <property type="term" value="F:transmembrane transporter activity"/>
    <property type="evidence" value="ECO:0007669"/>
    <property type="project" value="InterPro"/>
</dbReference>
<dbReference type="SUPFAM" id="SSF103473">
    <property type="entry name" value="MFS general substrate transporter"/>
    <property type="match status" value="1"/>
</dbReference>
<keyword evidence="3" id="KW-1003">Cell membrane</keyword>
<dbReference type="InterPro" id="IPR011701">
    <property type="entry name" value="MFS"/>
</dbReference>
<dbReference type="EMBL" id="MLJW01000083">
    <property type="protein sequence ID" value="OIR01544.1"/>
    <property type="molecule type" value="Genomic_DNA"/>
</dbReference>
<feature type="transmembrane region" description="Helical" evidence="7">
    <location>
        <begin position="169"/>
        <end position="191"/>
    </location>
</feature>
<feature type="transmembrane region" description="Helical" evidence="7">
    <location>
        <begin position="78"/>
        <end position="99"/>
    </location>
</feature>